<dbReference type="GO" id="GO:0016020">
    <property type="term" value="C:membrane"/>
    <property type="evidence" value="ECO:0007669"/>
    <property type="project" value="UniProtKB-SubCell"/>
</dbReference>
<keyword evidence="3 6" id="KW-1133">Transmembrane helix</keyword>
<evidence type="ECO:0000313" key="8">
    <source>
        <dbReference type="EMBL" id="TKA26962.1"/>
    </source>
</evidence>
<evidence type="ECO:0000313" key="9">
    <source>
        <dbReference type="Proteomes" id="UP000308549"/>
    </source>
</evidence>
<feature type="compositionally biased region" description="Basic residues" evidence="5">
    <location>
        <begin position="241"/>
        <end position="253"/>
    </location>
</feature>
<evidence type="ECO:0000256" key="4">
    <source>
        <dbReference type="ARBA" id="ARBA00023136"/>
    </source>
</evidence>
<comment type="caution">
    <text evidence="8">The sequence shown here is derived from an EMBL/GenBank/DDBJ whole genome shotgun (WGS) entry which is preliminary data.</text>
</comment>
<dbReference type="EMBL" id="NAJL01000025">
    <property type="protein sequence ID" value="TKA26962.1"/>
    <property type="molecule type" value="Genomic_DNA"/>
</dbReference>
<keyword evidence="9" id="KW-1185">Reference proteome</keyword>
<accession>A0A4U0TY18</accession>
<evidence type="ECO:0008006" key="10">
    <source>
        <dbReference type="Google" id="ProtNLM"/>
    </source>
</evidence>
<evidence type="ECO:0000256" key="2">
    <source>
        <dbReference type="ARBA" id="ARBA00022692"/>
    </source>
</evidence>
<evidence type="ECO:0000256" key="1">
    <source>
        <dbReference type="ARBA" id="ARBA00004167"/>
    </source>
</evidence>
<sequence>MRALLGLPIALLGCLTGVVAAQSLEFIQPAANALTALGNEWTYDNGEEVVVRWTSEYDFVNLDVYQGPQEDGSFALESLGENLPSTRTSMTWRANAIAGANVSLPFHFELSNAANPTCGECTVNSLNFYVRRPTASSSSSTTSSSATSSSATASSTAASSPTTASSAMTTMSTSASSTASTSSTSNAIAGAAANPNSSKDSGSSNHDLAIGLGVGLGVGIPVLLAILGCIAFCLWRRRRKQRSRTSKLPRGRQHIASTPRSRDNSQMRERGSLEPMAPAPAWVTDTTAHPRSSGGGTSTASSYFEPFEFERPGSEDFETREVMSEVASSGDNAAARLSAIHEGRPATPNWPLAPRWI</sequence>
<comment type="subcellular location">
    <subcellularLocation>
        <location evidence="1">Membrane</location>
        <topology evidence="1">Single-pass membrane protein</topology>
    </subcellularLocation>
</comment>
<evidence type="ECO:0000256" key="7">
    <source>
        <dbReference type="SAM" id="SignalP"/>
    </source>
</evidence>
<proteinExistence type="predicted"/>
<protein>
    <recommendedName>
        <fullName evidence="10">Mid2 domain-containing protein</fullName>
    </recommendedName>
</protein>
<evidence type="ECO:0000256" key="6">
    <source>
        <dbReference type="SAM" id="Phobius"/>
    </source>
</evidence>
<dbReference type="GO" id="GO:0071944">
    <property type="term" value="C:cell periphery"/>
    <property type="evidence" value="ECO:0007669"/>
    <property type="project" value="UniProtKB-ARBA"/>
</dbReference>
<evidence type="ECO:0000256" key="3">
    <source>
        <dbReference type="ARBA" id="ARBA00022989"/>
    </source>
</evidence>
<dbReference type="PANTHER" id="PTHR15549">
    <property type="entry name" value="PAIRED IMMUNOGLOBULIN-LIKE TYPE 2 RECEPTOR"/>
    <property type="match status" value="1"/>
</dbReference>
<keyword evidence="4 6" id="KW-0472">Membrane</keyword>
<name>A0A4U0TY18_9PEZI</name>
<feature type="region of interest" description="Disordered" evidence="5">
    <location>
        <begin position="135"/>
        <end position="165"/>
    </location>
</feature>
<feature type="chain" id="PRO_5020182621" description="Mid2 domain-containing protein" evidence="7">
    <location>
        <begin position="22"/>
        <end position="357"/>
    </location>
</feature>
<feature type="signal peptide" evidence="7">
    <location>
        <begin position="1"/>
        <end position="21"/>
    </location>
</feature>
<keyword evidence="2 6" id="KW-0812">Transmembrane</keyword>
<feature type="region of interest" description="Disordered" evidence="5">
    <location>
        <begin position="241"/>
        <end position="304"/>
    </location>
</feature>
<keyword evidence="7" id="KW-0732">Signal</keyword>
<dbReference type="OrthoDB" id="3920401at2759"/>
<feature type="compositionally biased region" description="Basic and acidic residues" evidence="5">
    <location>
        <begin position="260"/>
        <end position="272"/>
    </location>
</feature>
<evidence type="ECO:0000256" key="5">
    <source>
        <dbReference type="SAM" id="MobiDB-lite"/>
    </source>
</evidence>
<organism evidence="8 9">
    <name type="scientific">Salinomyces thailandicus</name>
    <dbReference type="NCBI Taxonomy" id="706561"/>
    <lineage>
        <taxon>Eukaryota</taxon>
        <taxon>Fungi</taxon>
        <taxon>Dikarya</taxon>
        <taxon>Ascomycota</taxon>
        <taxon>Pezizomycotina</taxon>
        <taxon>Dothideomycetes</taxon>
        <taxon>Dothideomycetidae</taxon>
        <taxon>Mycosphaerellales</taxon>
        <taxon>Teratosphaeriaceae</taxon>
        <taxon>Salinomyces</taxon>
    </lineage>
</organism>
<gene>
    <name evidence="8" type="ORF">B0A50_05153</name>
</gene>
<feature type="transmembrane region" description="Helical" evidence="6">
    <location>
        <begin position="208"/>
        <end position="235"/>
    </location>
</feature>
<dbReference type="InterPro" id="IPR051694">
    <property type="entry name" value="Immunoregulatory_rcpt-like"/>
</dbReference>
<dbReference type="AlphaFoldDB" id="A0A4U0TY18"/>
<reference evidence="8 9" key="1">
    <citation type="submission" date="2017-03" db="EMBL/GenBank/DDBJ databases">
        <title>Genomes of endolithic fungi from Antarctica.</title>
        <authorList>
            <person name="Coleine C."/>
            <person name="Masonjones S."/>
            <person name="Stajich J.E."/>
        </authorList>
    </citation>
    <scope>NUCLEOTIDE SEQUENCE [LARGE SCALE GENOMIC DNA]</scope>
    <source>
        <strain evidence="8 9">CCFEE 6315</strain>
    </source>
</reference>
<dbReference type="Proteomes" id="UP000308549">
    <property type="component" value="Unassembled WGS sequence"/>
</dbReference>
<dbReference type="PANTHER" id="PTHR15549:SF26">
    <property type="entry name" value="AXIAL BUDDING PATTERN PROTEIN 2-RELATED"/>
    <property type="match status" value="1"/>
</dbReference>